<dbReference type="VEuPathDB" id="AmoebaDB:ACA1_058170"/>
<dbReference type="Gene3D" id="6.10.140.2220">
    <property type="match status" value="1"/>
</dbReference>
<dbReference type="AlphaFoldDB" id="L8GYI9"/>
<evidence type="ECO:0000256" key="5">
    <source>
        <dbReference type="PROSITE-ProRule" id="PRU00134"/>
    </source>
</evidence>
<keyword evidence="3 5" id="KW-0863">Zinc-finger</keyword>
<dbReference type="Gene3D" id="2.170.270.10">
    <property type="entry name" value="SET domain"/>
    <property type="match status" value="1"/>
</dbReference>
<proteinExistence type="predicted"/>
<evidence type="ECO:0000313" key="8">
    <source>
        <dbReference type="EMBL" id="ELR17161.1"/>
    </source>
</evidence>
<dbReference type="Pfam" id="PF00856">
    <property type="entry name" value="SET"/>
    <property type="match status" value="1"/>
</dbReference>
<dbReference type="STRING" id="1257118.L8GYI9"/>
<dbReference type="InterPro" id="IPR046341">
    <property type="entry name" value="SET_dom_sf"/>
</dbReference>
<dbReference type="GO" id="GO:0008270">
    <property type="term" value="F:zinc ion binding"/>
    <property type="evidence" value="ECO:0007669"/>
    <property type="project" value="UniProtKB-KW"/>
</dbReference>
<dbReference type="GeneID" id="14918439"/>
<evidence type="ECO:0000256" key="2">
    <source>
        <dbReference type="ARBA" id="ARBA00022723"/>
    </source>
</evidence>
<dbReference type="InterPro" id="IPR002893">
    <property type="entry name" value="Znf_MYND"/>
</dbReference>
<dbReference type="InterPro" id="IPR001214">
    <property type="entry name" value="SET_dom"/>
</dbReference>
<dbReference type="OrthoDB" id="432970at2759"/>
<dbReference type="EMBL" id="KB007974">
    <property type="protein sequence ID" value="ELR17161.1"/>
    <property type="molecule type" value="Genomic_DNA"/>
</dbReference>
<gene>
    <name evidence="8" type="ORF">ACA1_058170</name>
</gene>
<dbReference type="KEGG" id="acan:ACA1_058170"/>
<keyword evidence="9" id="KW-1185">Reference proteome</keyword>
<dbReference type="PROSITE" id="PS50865">
    <property type="entry name" value="ZF_MYND_2"/>
    <property type="match status" value="1"/>
</dbReference>
<organism evidence="8 9">
    <name type="scientific">Acanthamoeba castellanii (strain ATCC 30010 / Neff)</name>
    <dbReference type="NCBI Taxonomy" id="1257118"/>
    <lineage>
        <taxon>Eukaryota</taxon>
        <taxon>Amoebozoa</taxon>
        <taxon>Discosea</taxon>
        <taxon>Longamoebia</taxon>
        <taxon>Centramoebida</taxon>
        <taxon>Acanthamoebidae</taxon>
        <taxon>Acanthamoeba</taxon>
    </lineage>
</organism>
<reference evidence="8 9" key="1">
    <citation type="journal article" date="2013" name="Genome Biol.">
        <title>Genome of Acanthamoeba castellanii highlights extensive lateral gene transfer and early evolution of tyrosine kinase signaling.</title>
        <authorList>
            <person name="Clarke M."/>
            <person name="Lohan A.J."/>
            <person name="Liu B."/>
            <person name="Lagkouvardos I."/>
            <person name="Roy S."/>
            <person name="Zafar N."/>
            <person name="Bertelli C."/>
            <person name="Schilde C."/>
            <person name="Kianianmomeni A."/>
            <person name="Burglin T.R."/>
            <person name="Frech C."/>
            <person name="Turcotte B."/>
            <person name="Kopec K.O."/>
            <person name="Synnott J.M."/>
            <person name="Choo C."/>
            <person name="Paponov I."/>
            <person name="Finkler A."/>
            <person name="Soon Heng Tan C."/>
            <person name="Hutchins A.P."/>
            <person name="Weinmeier T."/>
            <person name="Rattei T."/>
            <person name="Chu J.S."/>
            <person name="Gimenez G."/>
            <person name="Irimia M."/>
            <person name="Rigden D.J."/>
            <person name="Fitzpatrick D.A."/>
            <person name="Lorenzo-Morales J."/>
            <person name="Bateman A."/>
            <person name="Chiu C.H."/>
            <person name="Tang P."/>
            <person name="Hegemann P."/>
            <person name="Fromm H."/>
            <person name="Raoult D."/>
            <person name="Greub G."/>
            <person name="Miranda-Saavedra D."/>
            <person name="Chen N."/>
            <person name="Nash P."/>
            <person name="Ginger M.L."/>
            <person name="Horn M."/>
            <person name="Schaap P."/>
            <person name="Caler L."/>
            <person name="Loftus B."/>
        </authorList>
    </citation>
    <scope>NUCLEOTIDE SEQUENCE [LARGE SCALE GENOMIC DNA]</scope>
    <source>
        <strain evidence="8 9">Neff</strain>
    </source>
</reference>
<evidence type="ECO:0000313" key="9">
    <source>
        <dbReference type="Proteomes" id="UP000011083"/>
    </source>
</evidence>
<dbReference type="RefSeq" id="XP_004339174.1">
    <property type="nucleotide sequence ID" value="XM_004339126.1"/>
</dbReference>
<evidence type="ECO:0000259" key="6">
    <source>
        <dbReference type="PROSITE" id="PS50280"/>
    </source>
</evidence>
<dbReference type="SUPFAM" id="SSF82199">
    <property type="entry name" value="SET domain"/>
    <property type="match status" value="1"/>
</dbReference>
<dbReference type="SUPFAM" id="SSF144232">
    <property type="entry name" value="HIT/MYND zinc finger-like"/>
    <property type="match status" value="1"/>
</dbReference>
<keyword evidence="2" id="KW-0479">Metal-binding</keyword>
<protein>
    <submittedName>
        <fullName evidence="8">SET domain containing protein</fullName>
    </submittedName>
</protein>
<dbReference type="PANTHER" id="PTHR12197">
    <property type="entry name" value="HISTONE-LYSINE N-METHYLTRANSFERASE SMYD"/>
    <property type="match status" value="1"/>
</dbReference>
<comment type="function">
    <text evidence="1">Probable methyltransferase.</text>
</comment>
<evidence type="ECO:0000256" key="1">
    <source>
        <dbReference type="ARBA" id="ARBA00004038"/>
    </source>
</evidence>
<dbReference type="PROSITE" id="PS50280">
    <property type="entry name" value="SET"/>
    <property type="match status" value="1"/>
</dbReference>
<feature type="domain" description="SET" evidence="6">
    <location>
        <begin position="265"/>
        <end position="374"/>
    </location>
</feature>
<name>L8GYI9_ACACF</name>
<evidence type="ECO:0000256" key="3">
    <source>
        <dbReference type="ARBA" id="ARBA00022771"/>
    </source>
</evidence>
<dbReference type="InterPro" id="IPR050869">
    <property type="entry name" value="H3K4_H4K5_MeTrfase"/>
</dbReference>
<feature type="domain" description="MYND-type" evidence="7">
    <location>
        <begin position="422"/>
        <end position="462"/>
    </location>
</feature>
<evidence type="ECO:0000256" key="4">
    <source>
        <dbReference type="ARBA" id="ARBA00022833"/>
    </source>
</evidence>
<dbReference type="Pfam" id="PF01753">
    <property type="entry name" value="zf-MYND"/>
    <property type="match status" value="1"/>
</dbReference>
<dbReference type="SMART" id="SM00317">
    <property type="entry name" value="SET"/>
    <property type="match status" value="1"/>
</dbReference>
<sequence>MQQLYKPGFDVTNAPWGPVNNAAEDGGGPLDVDGLVRMLQWRDDEGSSCLHLWVVSPSFTSYRHPPAYPFAALDHLLSNYTALVDHDPRLRAALRAALEDCDIMGLTPLHLAGITAPSCYTKLAVAFNGSRRLWLLEQVARAVGADPAPVSYLWHSTPGDLRWVFHGTEQSATAGSDENDAELARMQVERVRVWDRQRDAEEWLDVGELVRRCGLRAYVPFYLGYGDYMRYVLTQILGEDTPQAKKHRLLYAKVIVDAARWDAEQNLVLCWIEEINGYGVFAGRPYHQHEFIALYSGLLMPHEEIQNTDYAFDTIIPGFGVDAKDYRNIGGRFINHSAIPNARSVSFLWKGAPCVAIVALRPIARGEQICYSYAQGASWFHHPAGRADQPFNELLGRPSFPSSLPLPRSPSGEEEPAPGYRCATCLAAEQQVTLKRCSLCHVFKYCSAKCQKEDWPTHKKTCAFLSGRAK</sequence>
<accession>L8GYI9</accession>
<keyword evidence="4" id="KW-0862">Zinc</keyword>
<dbReference type="PROSITE" id="PS01360">
    <property type="entry name" value="ZF_MYND_1"/>
    <property type="match status" value="1"/>
</dbReference>
<evidence type="ECO:0000259" key="7">
    <source>
        <dbReference type="PROSITE" id="PS50865"/>
    </source>
</evidence>
<dbReference type="Proteomes" id="UP000011083">
    <property type="component" value="Unassembled WGS sequence"/>
</dbReference>